<dbReference type="AlphaFoldDB" id="A0A1Q2L4I6"/>
<organism evidence="2 3">
    <name type="scientific">Planococcus lenghuensis</name>
    <dbReference type="NCBI Taxonomy" id="2213202"/>
    <lineage>
        <taxon>Bacteria</taxon>
        <taxon>Bacillati</taxon>
        <taxon>Bacillota</taxon>
        <taxon>Bacilli</taxon>
        <taxon>Bacillales</taxon>
        <taxon>Caryophanaceae</taxon>
        <taxon>Planococcus</taxon>
    </lineage>
</organism>
<evidence type="ECO:0000259" key="1">
    <source>
        <dbReference type="Pfam" id="PF00899"/>
    </source>
</evidence>
<gene>
    <name evidence="2" type="ORF">B0X71_19370</name>
</gene>
<evidence type="ECO:0000313" key="2">
    <source>
        <dbReference type="EMBL" id="AQQ55336.1"/>
    </source>
</evidence>
<sequence length="285" mass="31811">MKKKDKTSWNDYEEIFPFIVQIGTGGTGGYLVQHIAQLLGTTGQPATYVVADPDVIEEKNLGNQLFLKSEVGMKKAEVLAQRYSYAYNLDIRSFTDRYIESVEDIRSLFNQDYMDVGQGGFSNKLLLPILIGCVDNNFSRQIMHEFFQQYPGIYIDAGNEATEVPADWQTRAKSEWTEAELQTFKESGWSGQVVTGVNLNLAKLPAVGEVYPDILEDNGSIRPSSLSCTQLTASEPQRLIVNKFAATAILSVLTEIVEDHTVSRHVTFFHAKKGYMRSTEAGVEA</sequence>
<dbReference type="EMBL" id="CP019641">
    <property type="protein sequence ID" value="AQQ55336.1"/>
    <property type="molecule type" value="Genomic_DNA"/>
</dbReference>
<accession>A0A1Q2L4I6</accession>
<dbReference type="Gene3D" id="3.40.50.720">
    <property type="entry name" value="NAD(P)-binding Rossmann-like Domain"/>
    <property type="match status" value="1"/>
</dbReference>
<reference evidence="2 3" key="1">
    <citation type="submission" date="2017-02" db="EMBL/GenBank/DDBJ databases">
        <title>The complete genomic sequence of a novel cold adapted crude oil-degrading bacterium Planococcus qaidamina Y42.</title>
        <authorList>
            <person name="Yang R."/>
        </authorList>
    </citation>
    <scope>NUCLEOTIDE SEQUENCE [LARGE SCALE GENOMIC DNA]</scope>
    <source>
        <strain evidence="2 3">Y42</strain>
        <plasmid evidence="2 3">unnamed1</plasmid>
    </source>
</reference>
<name>A0A1Q2L4I6_9BACL</name>
<proteinExistence type="predicted"/>
<keyword evidence="3" id="KW-1185">Reference proteome</keyword>
<dbReference type="Proteomes" id="UP000188184">
    <property type="component" value="Plasmid unnamed1"/>
</dbReference>
<dbReference type="InterPro" id="IPR000594">
    <property type="entry name" value="ThiF_NAD_FAD-bd"/>
</dbReference>
<geneLocation type="plasmid" evidence="2 3">
    <name>unnamed1</name>
</geneLocation>
<dbReference type="Pfam" id="PF00899">
    <property type="entry name" value="ThiF"/>
    <property type="match status" value="1"/>
</dbReference>
<dbReference type="RefSeq" id="WP_077591194.1">
    <property type="nucleotide sequence ID" value="NZ_CP019641.1"/>
</dbReference>
<evidence type="ECO:0000313" key="3">
    <source>
        <dbReference type="Proteomes" id="UP000188184"/>
    </source>
</evidence>
<feature type="domain" description="THIF-type NAD/FAD binding fold" evidence="1">
    <location>
        <begin position="22"/>
        <end position="274"/>
    </location>
</feature>
<keyword evidence="2" id="KW-0614">Plasmid</keyword>
<dbReference type="SUPFAM" id="SSF69572">
    <property type="entry name" value="Activating enzymes of the ubiquitin-like proteins"/>
    <property type="match status" value="1"/>
</dbReference>
<protein>
    <recommendedName>
        <fullName evidence="1">THIF-type NAD/FAD binding fold domain-containing protein</fullName>
    </recommendedName>
</protein>
<dbReference type="InterPro" id="IPR035985">
    <property type="entry name" value="Ubiquitin-activating_enz"/>
</dbReference>
<dbReference type="GO" id="GO:0008641">
    <property type="term" value="F:ubiquitin-like modifier activating enzyme activity"/>
    <property type="evidence" value="ECO:0007669"/>
    <property type="project" value="InterPro"/>
</dbReference>
<dbReference type="KEGG" id="pmar:B0X71_19370"/>
<dbReference type="OrthoDB" id="1842861at2"/>
<dbReference type="CDD" id="cd01483">
    <property type="entry name" value="E1_enzyme_family"/>
    <property type="match status" value="1"/>
</dbReference>